<comment type="caution">
    <text evidence="2">The sequence shown here is derived from an EMBL/GenBank/DDBJ whole genome shotgun (WGS) entry which is preliminary data.</text>
</comment>
<dbReference type="EMBL" id="BAFN01000001">
    <property type="protein sequence ID" value="GAN34526.1"/>
    <property type="molecule type" value="Genomic_DNA"/>
</dbReference>
<keyword evidence="3" id="KW-1185">Reference proteome</keyword>
<evidence type="ECO:0000313" key="3">
    <source>
        <dbReference type="Proteomes" id="UP000032309"/>
    </source>
</evidence>
<feature type="signal peptide" evidence="1">
    <location>
        <begin position="1"/>
        <end position="27"/>
    </location>
</feature>
<protein>
    <submittedName>
        <fullName evidence="2">Uncharacterized protein</fullName>
    </submittedName>
</protein>
<evidence type="ECO:0000313" key="2">
    <source>
        <dbReference type="EMBL" id="GAN34526.1"/>
    </source>
</evidence>
<reference evidence="3" key="1">
    <citation type="journal article" date="2015" name="Genome Announc.">
        <title>Draft Genome Sequence of an Anaerobic Ammonium-Oxidizing Bacterium, "Candidatus Brocadia sinica".</title>
        <authorList>
            <person name="Oshiki M."/>
            <person name="Shinyako-Hata K."/>
            <person name="Satoh H."/>
            <person name="Okabe S."/>
        </authorList>
    </citation>
    <scope>NUCLEOTIDE SEQUENCE [LARGE SCALE GENOMIC DNA]</scope>
    <source>
        <strain evidence="3">JPN1</strain>
    </source>
</reference>
<organism evidence="2 3">
    <name type="scientific">Candidatus Brocadia sinica JPN1</name>
    <dbReference type="NCBI Taxonomy" id="1197129"/>
    <lineage>
        <taxon>Bacteria</taxon>
        <taxon>Pseudomonadati</taxon>
        <taxon>Planctomycetota</taxon>
        <taxon>Candidatus Brocadiia</taxon>
        <taxon>Candidatus Brocadiales</taxon>
        <taxon>Candidatus Brocadiaceae</taxon>
        <taxon>Candidatus Brocadia</taxon>
    </lineage>
</organism>
<name>A0ABQ0K0H5_9BACT</name>
<gene>
    <name evidence="2" type="ORF">BROSI_A3064</name>
</gene>
<dbReference type="RefSeq" id="WP_052564522.1">
    <property type="nucleotide sequence ID" value="NZ_BAFN01000001.1"/>
</dbReference>
<proteinExistence type="predicted"/>
<feature type="chain" id="PRO_5047044664" evidence="1">
    <location>
        <begin position="28"/>
        <end position="242"/>
    </location>
</feature>
<dbReference type="Proteomes" id="UP000032309">
    <property type="component" value="Unassembled WGS sequence"/>
</dbReference>
<sequence length="242" mass="28061">MKRKLSIVLSFLGLFSAGLFSASILHAKETLDDGLLWSTKAEINEKFGKPTYLYCEEEPFRRYMIVKPEEESMLRATFLYDVIIHDFYYLTRNDHNLEYRFYYGEDMSEGKKTYRAKEYSIKFLDTPIPLGRVAEFIPEFKPAYQSPKVYQERLVNLNNIRLIFVTEKVNDLSKKIGSLFVDPDKDIKDWSLSYKVILSDGEPENVSTNSMVKEVTVAVDGEYRIGKTAHAFGTKLVKNPLQ</sequence>
<keyword evidence="1" id="KW-0732">Signal</keyword>
<accession>A0ABQ0K0H5</accession>
<evidence type="ECO:0000256" key="1">
    <source>
        <dbReference type="SAM" id="SignalP"/>
    </source>
</evidence>